<dbReference type="InterPro" id="IPR041569">
    <property type="entry name" value="AAA_lid_3"/>
</dbReference>
<dbReference type="GO" id="GO:0045815">
    <property type="term" value="P:transcription initiation-coupled chromatin remodeling"/>
    <property type="evidence" value="ECO:0007669"/>
    <property type="project" value="TreeGrafter"/>
</dbReference>
<evidence type="ECO:0000259" key="6">
    <source>
        <dbReference type="SMART" id="SM00382"/>
    </source>
</evidence>
<dbReference type="SMART" id="SM00382">
    <property type="entry name" value="AAA"/>
    <property type="match status" value="1"/>
</dbReference>
<name>A0AAW1UBQ4_9CUCU</name>
<comment type="similarity">
    <text evidence="1 5">Belongs to the AAA ATPase family.</text>
</comment>
<dbReference type="GO" id="GO:0016887">
    <property type="term" value="F:ATP hydrolysis activity"/>
    <property type="evidence" value="ECO:0007669"/>
    <property type="project" value="InterPro"/>
</dbReference>
<keyword evidence="2 5" id="KW-0547">Nucleotide-binding</keyword>
<gene>
    <name evidence="7" type="ORF">WA026_011690</name>
</gene>
<dbReference type="PROSITE" id="PS00674">
    <property type="entry name" value="AAA"/>
    <property type="match status" value="1"/>
</dbReference>
<dbReference type="GO" id="GO:0005634">
    <property type="term" value="C:nucleus"/>
    <property type="evidence" value="ECO:0007669"/>
    <property type="project" value="TreeGrafter"/>
</dbReference>
<reference evidence="7 8" key="1">
    <citation type="submission" date="2023-03" db="EMBL/GenBank/DDBJ databases">
        <title>Genome insight into feeding habits of ladybird beetles.</title>
        <authorList>
            <person name="Li H.-S."/>
            <person name="Huang Y.-H."/>
            <person name="Pang H."/>
        </authorList>
    </citation>
    <scope>NUCLEOTIDE SEQUENCE [LARGE SCALE GENOMIC DNA]</scope>
    <source>
        <strain evidence="7">SYSU_2023b</strain>
        <tissue evidence="7">Whole body</tissue>
    </source>
</reference>
<dbReference type="EMBL" id="JARQZJ010000065">
    <property type="protein sequence ID" value="KAK9880444.1"/>
    <property type="molecule type" value="Genomic_DNA"/>
</dbReference>
<dbReference type="InterPro" id="IPR027417">
    <property type="entry name" value="P-loop_NTPase"/>
</dbReference>
<organism evidence="7 8">
    <name type="scientific">Henosepilachna vigintioctopunctata</name>
    <dbReference type="NCBI Taxonomy" id="420089"/>
    <lineage>
        <taxon>Eukaryota</taxon>
        <taxon>Metazoa</taxon>
        <taxon>Ecdysozoa</taxon>
        <taxon>Arthropoda</taxon>
        <taxon>Hexapoda</taxon>
        <taxon>Insecta</taxon>
        <taxon>Pterygota</taxon>
        <taxon>Neoptera</taxon>
        <taxon>Endopterygota</taxon>
        <taxon>Coleoptera</taxon>
        <taxon>Polyphaga</taxon>
        <taxon>Cucujiformia</taxon>
        <taxon>Coccinelloidea</taxon>
        <taxon>Coccinellidae</taxon>
        <taxon>Epilachninae</taxon>
        <taxon>Epilachnini</taxon>
        <taxon>Henosepilachna</taxon>
    </lineage>
</organism>
<comment type="caution">
    <text evidence="7">The sequence shown here is derived from an EMBL/GenBank/DDBJ whole genome shotgun (WGS) entry which is preliminary data.</text>
</comment>
<dbReference type="Proteomes" id="UP001431783">
    <property type="component" value="Unassembled WGS sequence"/>
</dbReference>
<accession>A0AAW1UBQ4</accession>
<dbReference type="Pfam" id="PF00004">
    <property type="entry name" value="AAA"/>
    <property type="match status" value="1"/>
</dbReference>
<evidence type="ECO:0000256" key="4">
    <source>
        <dbReference type="ARBA" id="ARBA00023117"/>
    </source>
</evidence>
<evidence type="ECO:0000256" key="3">
    <source>
        <dbReference type="ARBA" id="ARBA00022840"/>
    </source>
</evidence>
<dbReference type="GO" id="GO:0042393">
    <property type="term" value="F:histone binding"/>
    <property type="evidence" value="ECO:0007669"/>
    <property type="project" value="TreeGrafter"/>
</dbReference>
<dbReference type="GO" id="GO:0006337">
    <property type="term" value="P:nucleosome disassembly"/>
    <property type="evidence" value="ECO:0007669"/>
    <property type="project" value="TreeGrafter"/>
</dbReference>
<dbReference type="InterPro" id="IPR003960">
    <property type="entry name" value="ATPase_AAA_CS"/>
</dbReference>
<dbReference type="Pfam" id="PF17862">
    <property type="entry name" value="AAA_lid_3"/>
    <property type="match status" value="1"/>
</dbReference>
<dbReference type="InterPro" id="IPR045199">
    <property type="entry name" value="ATAD2-like"/>
</dbReference>
<dbReference type="GO" id="GO:0005524">
    <property type="term" value="F:ATP binding"/>
    <property type="evidence" value="ECO:0007669"/>
    <property type="project" value="UniProtKB-KW"/>
</dbReference>
<dbReference type="SUPFAM" id="SSF52540">
    <property type="entry name" value="P-loop containing nucleoside triphosphate hydrolases"/>
    <property type="match status" value="1"/>
</dbReference>
<evidence type="ECO:0000256" key="1">
    <source>
        <dbReference type="ARBA" id="ARBA00006914"/>
    </source>
</evidence>
<dbReference type="GO" id="GO:0006334">
    <property type="term" value="P:nucleosome assembly"/>
    <property type="evidence" value="ECO:0007669"/>
    <property type="project" value="TreeGrafter"/>
</dbReference>
<dbReference type="PANTHER" id="PTHR23069">
    <property type="entry name" value="AAA DOMAIN-CONTAINING"/>
    <property type="match status" value="1"/>
</dbReference>
<evidence type="ECO:0000313" key="7">
    <source>
        <dbReference type="EMBL" id="KAK9880444.1"/>
    </source>
</evidence>
<dbReference type="Gene3D" id="1.10.8.60">
    <property type="match status" value="1"/>
</dbReference>
<keyword evidence="4" id="KW-0103">Bromodomain</keyword>
<evidence type="ECO:0000256" key="5">
    <source>
        <dbReference type="RuleBase" id="RU003651"/>
    </source>
</evidence>
<sequence length="688" mass="78241">MISKTSMSSRSLRCSKKKSAKNILDFAQIGGLSHHIKTLRELIIFPLLHGNLYTHFNIKAPRGVLFYGPPGTGKTLVAAALANEINKENLGKVSFFHRKGADCLDKWVGESEKKLKDLFEKAERSSPSIIFFDEIDGLAPVRSQRNDHVHCSVVSTLLALMDGLDQTSVVVIGATNRLDALDPALRRPGRFDKELYFSMPSTEARKEILQVHTKTWKHQPSENLLNHLANVTAGCCGADLQALCTEAVLCCTKRLYPNIDKIDGSLRVKIDPNKIQVEECDFMNARLNVIPSSQKIGTKMRQLCPILRPLLERQIDNIVSHIDAIWPHFLNARYKYVMGSNRYAGRIILVGSNKQGLSTHIMPGLLQILEHLPCCVLDISTLGENEFFKVRKDLPSLLVLSRVDEWWDHIEECDRISVAATLEEIHAGVPILTIASCRGELPLKLHDFFYNNCSVTLKIEDPTEKERGQFFSPIFFDENRLSLHKVFLNEKNLNSIRNSLQNHNCTRSVFRELRAIRNPNLYASSWSSRLRSGGKHGDRSVSKGDIQLLSFTKEEKPEISTRHSKRSMLRNEDFFPLPHMMNTNLVNNCIQSSVCYKIVKLEPPDESRRAISRENIFKNSPDEGKRRVYNLWERISTKTSVNMKLTHLEILYDAVILCLSMNRNNFQNLVESVQETLCRIENAQQNAN</sequence>
<feature type="domain" description="AAA+ ATPase" evidence="6">
    <location>
        <begin position="60"/>
        <end position="201"/>
    </location>
</feature>
<dbReference type="InterPro" id="IPR003959">
    <property type="entry name" value="ATPase_AAA_core"/>
</dbReference>
<dbReference type="PANTHER" id="PTHR23069:SF0">
    <property type="entry name" value="TAT-BINDING HOMOLOG 7"/>
    <property type="match status" value="1"/>
</dbReference>
<keyword evidence="3 5" id="KW-0067">ATP-binding</keyword>
<keyword evidence="8" id="KW-1185">Reference proteome</keyword>
<dbReference type="FunFam" id="3.40.50.300:FF:000061">
    <property type="entry name" value="ATPase family, AAA domain-containing 2"/>
    <property type="match status" value="1"/>
</dbReference>
<evidence type="ECO:0000256" key="2">
    <source>
        <dbReference type="ARBA" id="ARBA00022741"/>
    </source>
</evidence>
<protein>
    <recommendedName>
        <fullName evidence="6">AAA+ ATPase domain-containing protein</fullName>
    </recommendedName>
</protein>
<dbReference type="GO" id="GO:0003682">
    <property type="term" value="F:chromatin binding"/>
    <property type="evidence" value="ECO:0007669"/>
    <property type="project" value="TreeGrafter"/>
</dbReference>
<dbReference type="InterPro" id="IPR003593">
    <property type="entry name" value="AAA+_ATPase"/>
</dbReference>
<proteinExistence type="inferred from homology"/>
<dbReference type="AlphaFoldDB" id="A0AAW1UBQ4"/>
<dbReference type="Gene3D" id="3.40.50.300">
    <property type="entry name" value="P-loop containing nucleotide triphosphate hydrolases"/>
    <property type="match status" value="1"/>
</dbReference>
<evidence type="ECO:0000313" key="8">
    <source>
        <dbReference type="Proteomes" id="UP001431783"/>
    </source>
</evidence>